<organism evidence="1 2">
    <name type="scientific">Molorchus minor</name>
    <dbReference type="NCBI Taxonomy" id="1323400"/>
    <lineage>
        <taxon>Eukaryota</taxon>
        <taxon>Metazoa</taxon>
        <taxon>Ecdysozoa</taxon>
        <taxon>Arthropoda</taxon>
        <taxon>Hexapoda</taxon>
        <taxon>Insecta</taxon>
        <taxon>Pterygota</taxon>
        <taxon>Neoptera</taxon>
        <taxon>Endopterygota</taxon>
        <taxon>Coleoptera</taxon>
        <taxon>Polyphaga</taxon>
        <taxon>Cucujiformia</taxon>
        <taxon>Chrysomeloidea</taxon>
        <taxon>Cerambycidae</taxon>
        <taxon>Lamiinae</taxon>
        <taxon>Monochamini</taxon>
        <taxon>Molorchus</taxon>
    </lineage>
</organism>
<evidence type="ECO:0000313" key="1">
    <source>
        <dbReference type="EMBL" id="KAJ8975042.1"/>
    </source>
</evidence>
<gene>
    <name evidence="1" type="ORF">NQ317_004077</name>
</gene>
<sequence length="140" mass="16461">MLFVQYFPQFLADVRQTPCPFTTRKTTGQVEPPKKTPERPVKVLDEDTKSVVRRKVHSFYFKKQIPTVDKILIKLGQDDTLRLRRRARKLARVLKTLISTYTLIYYYGPLLKIWILSGKTITVNHFNWKAMKLFAGDENT</sequence>
<name>A0ABQ9JAU2_9CUCU</name>
<reference evidence="1" key="1">
    <citation type="journal article" date="2023" name="Insect Mol. Biol.">
        <title>Genome sequencing provides insights into the evolution of gene families encoding plant cell wall-degrading enzymes in longhorned beetles.</title>
        <authorList>
            <person name="Shin N.R."/>
            <person name="Okamura Y."/>
            <person name="Kirsch R."/>
            <person name="Pauchet Y."/>
        </authorList>
    </citation>
    <scope>NUCLEOTIDE SEQUENCE</scope>
    <source>
        <strain evidence="1">MMC_N1</strain>
    </source>
</reference>
<protein>
    <submittedName>
        <fullName evidence="1">Uncharacterized protein</fullName>
    </submittedName>
</protein>
<comment type="caution">
    <text evidence="1">The sequence shown here is derived from an EMBL/GenBank/DDBJ whole genome shotgun (WGS) entry which is preliminary data.</text>
</comment>
<keyword evidence="2" id="KW-1185">Reference proteome</keyword>
<evidence type="ECO:0000313" key="2">
    <source>
        <dbReference type="Proteomes" id="UP001162164"/>
    </source>
</evidence>
<dbReference type="Proteomes" id="UP001162164">
    <property type="component" value="Unassembled WGS sequence"/>
</dbReference>
<accession>A0ABQ9JAU2</accession>
<proteinExistence type="predicted"/>
<dbReference type="EMBL" id="JAPWTJ010000886">
    <property type="protein sequence ID" value="KAJ8975042.1"/>
    <property type="molecule type" value="Genomic_DNA"/>
</dbReference>